<accession>A0ABS4AJ06</accession>
<protein>
    <recommendedName>
        <fullName evidence="5">LysR substrate-binding domain-containing protein</fullName>
    </recommendedName>
</protein>
<dbReference type="SUPFAM" id="SSF53850">
    <property type="entry name" value="Periplasmic binding protein-like II"/>
    <property type="match status" value="1"/>
</dbReference>
<evidence type="ECO:0000256" key="3">
    <source>
        <dbReference type="ARBA" id="ARBA00023125"/>
    </source>
</evidence>
<keyword evidence="2" id="KW-0805">Transcription regulation</keyword>
<dbReference type="EMBL" id="JAGIZB010000024">
    <property type="protein sequence ID" value="MBP0447007.1"/>
    <property type="molecule type" value="Genomic_DNA"/>
</dbReference>
<gene>
    <name evidence="6" type="ORF">J8J14_19705</name>
</gene>
<keyword evidence="3" id="KW-0238">DNA-binding</keyword>
<dbReference type="InterPro" id="IPR037410">
    <property type="entry name" value="BudR_PBP2"/>
</dbReference>
<dbReference type="InterPro" id="IPR005119">
    <property type="entry name" value="LysR_subst-bd"/>
</dbReference>
<feature type="domain" description="LysR substrate-binding" evidence="5">
    <location>
        <begin position="7"/>
        <end position="211"/>
    </location>
</feature>
<dbReference type="CDD" id="cd08451">
    <property type="entry name" value="PBP2_BudR"/>
    <property type="match status" value="1"/>
</dbReference>
<dbReference type="RefSeq" id="WP_209381276.1">
    <property type="nucleotide sequence ID" value="NZ_JAGIZB010000024.1"/>
</dbReference>
<reference evidence="6 7" key="1">
    <citation type="submission" date="2021-03" db="EMBL/GenBank/DDBJ databases">
        <authorList>
            <person name="So Y."/>
        </authorList>
    </citation>
    <scope>NUCLEOTIDE SEQUENCE [LARGE SCALE GENOMIC DNA]</scope>
    <source>
        <strain evidence="6 7">SSH11</strain>
    </source>
</reference>
<proteinExistence type="inferred from homology"/>
<name>A0ABS4AJ06_9PROT</name>
<comment type="caution">
    <text evidence="6">The sequence shown here is derived from an EMBL/GenBank/DDBJ whole genome shotgun (WGS) entry which is preliminary data.</text>
</comment>
<dbReference type="PANTHER" id="PTHR30346:SF30">
    <property type="entry name" value="SMALL NEUTRAL PROTEASE REGULATORY PROTEIN"/>
    <property type="match status" value="1"/>
</dbReference>
<dbReference type="Pfam" id="PF03466">
    <property type="entry name" value="LysR_substrate"/>
    <property type="match status" value="1"/>
</dbReference>
<comment type="similarity">
    <text evidence="1">Belongs to the LysR transcriptional regulatory family.</text>
</comment>
<evidence type="ECO:0000256" key="4">
    <source>
        <dbReference type="ARBA" id="ARBA00023163"/>
    </source>
</evidence>
<evidence type="ECO:0000313" key="6">
    <source>
        <dbReference type="EMBL" id="MBP0447007.1"/>
    </source>
</evidence>
<dbReference type="PANTHER" id="PTHR30346">
    <property type="entry name" value="TRANSCRIPTIONAL DUAL REGULATOR HCAR-RELATED"/>
    <property type="match status" value="1"/>
</dbReference>
<evidence type="ECO:0000313" key="7">
    <source>
        <dbReference type="Proteomes" id="UP000681594"/>
    </source>
</evidence>
<evidence type="ECO:0000259" key="5">
    <source>
        <dbReference type="Pfam" id="PF03466"/>
    </source>
</evidence>
<keyword evidence="7" id="KW-1185">Reference proteome</keyword>
<evidence type="ECO:0000256" key="2">
    <source>
        <dbReference type="ARBA" id="ARBA00023015"/>
    </source>
</evidence>
<dbReference type="Proteomes" id="UP000681594">
    <property type="component" value="Unassembled WGS sequence"/>
</dbReference>
<keyword evidence="4" id="KW-0804">Transcription</keyword>
<evidence type="ECO:0000256" key="1">
    <source>
        <dbReference type="ARBA" id="ARBA00009437"/>
    </source>
</evidence>
<organism evidence="6 7">
    <name type="scientific">Pararoseomonas baculiformis</name>
    <dbReference type="NCBI Taxonomy" id="2820812"/>
    <lineage>
        <taxon>Bacteria</taxon>
        <taxon>Pseudomonadati</taxon>
        <taxon>Pseudomonadota</taxon>
        <taxon>Alphaproteobacteria</taxon>
        <taxon>Acetobacterales</taxon>
        <taxon>Acetobacteraceae</taxon>
        <taxon>Pararoseomonas</taxon>
    </lineage>
</organism>
<dbReference type="Gene3D" id="3.40.190.10">
    <property type="entry name" value="Periplasmic binding protein-like II"/>
    <property type="match status" value="2"/>
</dbReference>
<sequence length="231" mass="24983">MRAAPRGELGTIRIGFTSSAAFNSFVTRTIRDYRAAFPRVGIRLLEDTTANLLARFQDRQIDAAFLRPTRGEAQGLKVVLLRAEPMLVALPSDHELAGMAAVPLRQLSKETFILYPRRNGSALYDAIMEACRKEGFTPRVGQEAPQMASTVTLVAAGIGISIVPASMAHLQAPGVTYRPVKGKVPRAEMSLAYQDEASPALTHAFRDLVLARGHERIGGEAAASTRQPVSS</sequence>